<protein>
    <recommendedName>
        <fullName evidence="18">5-demethoxyubiquinone hydroxylase, mitochondrial</fullName>
        <shortName evidence="18">DMQ hydroxylase</shortName>
        <ecNumber evidence="18">1.14.99.60</ecNumber>
    </recommendedName>
    <alternativeName>
        <fullName evidence="18">Ubiquinone biosynthesis monooxygenase COQ7</fullName>
    </alternativeName>
</protein>
<evidence type="ECO:0000256" key="12">
    <source>
        <dbReference type="ARBA" id="ARBA00023033"/>
    </source>
</evidence>
<dbReference type="InterPro" id="IPR009078">
    <property type="entry name" value="Ferritin-like_SF"/>
</dbReference>
<feature type="binding site" evidence="18">
    <location>
        <position position="79"/>
    </location>
    <ligand>
        <name>Fe cation</name>
        <dbReference type="ChEBI" id="CHEBI:24875"/>
        <label>2</label>
    </ligand>
</feature>
<dbReference type="InterPro" id="IPR041112">
    <property type="entry name" value="Nuf2_DHR10-like"/>
</dbReference>
<keyword evidence="11 18" id="KW-0408">Iron</keyword>
<organism evidence="22 23">
    <name type="scientific">Sungouiella intermedia</name>
    <dbReference type="NCBI Taxonomy" id="45354"/>
    <lineage>
        <taxon>Eukaryota</taxon>
        <taxon>Fungi</taxon>
        <taxon>Dikarya</taxon>
        <taxon>Ascomycota</taxon>
        <taxon>Saccharomycotina</taxon>
        <taxon>Pichiomycetes</taxon>
        <taxon>Metschnikowiaceae</taxon>
        <taxon>Sungouiella</taxon>
    </lineage>
</organism>
<dbReference type="GO" id="GO:0051301">
    <property type="term" value="P:cell division"/>
    <property type="evidence" value="ECO:0007669"/>
    <property type="project" value="UniProtKB-KW"/>
</dbReference>
<evidence type="ECO:0000256" key="14">
    <source>
        <dbReference type="ARBA" id="ARBA00023136"/>
    </source>
</evidence>
<feature type="binding site" evidence="18">
    <location>
        <position position="47"/>
    </location>
    <ligand>
        <name>Fe cation</name>
        <dbReference type="ChEBI" id="CHEBI:24875"/>
        <label>1</label>
    </ligand>
</feature>
<keyword evidence="6" id="KW-0132">Cell division</keyword>
<evidence type="ECO:0000256" key="9">
    <source>
        <dbReference type="ARBA" id="ARBA00022776"/>
    </source>
</evidence>
<evidence type="ECO:0000256" key="16">
    <source>
        <dbReference type="ARBA" id="ARBA00023306"/>
    </source>
</evidence>
<keyword evidence="9" id="KW-0498">Mitosis</keyword>
<evidence type="ECO:0000256" key="2">
    <source>
        <dbReference type="ARBA" id="ARBA00004584"/>
    </source>
</evidence>
<keyword evidence="14 18" id="KW-0472">Membrane</keyword>
<keyword evidence="18" id="KW-0496">Mitochondrion</keyword>
<dbReference type="InterPro" id="IPR005549">
    <property type="entry name" value="Kinetochore_Nuf2_N"/>
</dbReference>
<dbReference type="GO" id="GO:0031314">
    <property type="term" value="C:extrinsic component of mitochondrial inner membrane"/>
    <property type="evidence" value="ECO:0007669"/>
    <property type="project" value="UniProtKB-UniRule"/>
</dbReference>
<keyword evidence="10 18" id="KW-0560">Oxidoreductase</keyword>
<dbReference type="Proteomes" id="UP000182259">
    <property type="component" value="Chromosome IV"/>
</dbReference>
<comment type="catalytic activity">
    <reaction evidence="18">
        <text>a 5-methoxy-2-methyl-3-(all-trans-polyprenyl)benzene-1,4-diol + AH2 + O2 = a 3-demethylubiquinol + A + H2O</text>
        <dbReference type="Rhea" id="RHEA:50908"/>
        <dbReference type="Rhea" id="RHEA-COMP:10859"/>
        <dbReference type="Rhea" id="RHEA-COMP:10914"/>
        <dbReference type="ChEBI" id="CHEBI:13193"/>
        <dbReference type="ChEBI" id="CHEBI:15377"/>
        <dbReference type="ChEBI" id="CHEBI:15379"/>
        <dbReference type="ChEBI" id="CHEBI:17499"/>
        <dbReference type="ChEBI" id="CHEBI:84167"/>
        <dbReference type="ChEBI" id="CHEBI:84422"/>
        <dbReference type="EC" id="1.14.99.60"/>
    </reaction>
</comment>
<evidence type="ECO:0000256" key="7">
    <source>
        <dbReference type="ARBA" id="ARBA00022688"/>
    </source>
</evidence>
<dbReference type="EC" id="1.14.99.60" evidence="18"/>
<feature type="binding site" evidence="18">
    <location>
        <position position="131"/>
    </location>
    <ligand>
        <name>Fe cation</name>
        <dbReference type="ChEBI" id="CHEBI:24875"/>
        <label>2</label>
    </ligand>
</feature>
<evidence type="ECO:0000256" key="1">
    <source>
        <dbReference type="ARBA" id="ARBA00004123"/>
    </source>
</evidence>
<keyword evidence="15" id="KW-0539">Nucleus</keyword>
<keyword evidence="5" id="KW-0158">Chromosome</keyword>
<keyword evidence="18" id="KW-0999">Mitochondrion inner membrane</keyword>
<comment type="cofactor">
    <cofactor evidence="18">
        <name>Fe cation</name>
        <dbReference type="ChEBI" id="CHEBI:24875"/>
    </cofactor>
    <text evidence="18">Binds 2 iron ions per subunit.</text>
</comment>
<reference evidence="22 23" key="1">
    <citation type="submission" date="2016-10" db="EMBL/GenBank/DDBJ databases">
        <authorList>
            <person name="de Groot N.N."/>
        </authorList>
    </citation>
    <scope>NUCLEOTIDE SEQUENCE [LARGE SCALE GENOMIC DNA]</scope>
    <source>
        <strain evidence="22 23">PYCC 4715</strain>
    </source>
</reference>
<proteinExistence type="inferred from homology"/>
<feature type="coiled-coil region" evidence="19">
    <location>
        <begin position="412"/>
        <end position="446"/>
    </location>
</feature>
<keyword evidence="17" id="KW-0137">Centromere</keyword>
<feature type="binding site" evidence="18">
    <location>
        <position position="194"/>
    </location>
    <ligand>
        <name>Fe cation</name>
        <dbReference type="ChEBI" id="CHEBI:24875"/>
        <label>2</label>
    </ligand>
</feature>
<dbReference type="AlphaFoldDB" id="A0A1L0BYR4"/>
<dbReference type="InterPro" id="IPR038275">
    <property type="entry name" value="Nuf2_N_sf"/>
</dbReference>
<dbReference type="SUPFAM" id="SSF47240">
    <property type="entry name" value="Ferritin-like"/>
    <property type="match status" value="1"/>
</dbReference>
<dbReference type="UniPathway" id="UPA00232"/>
<dbReference type="PANTHER" id="PTHR11237:SF4">
    <property type="entry name" value="5-DEMETHOXYUBIQUINONE HYDROXYLASE, MITOCHONDRIAL"/>
    <property type="match status" value="1"/>
</dbReference>
<feature type="binding site" evidence="18">
    <location>
        <position position="79"/>
    </location>
    <ligand>
        <name>Fe cation</name>
        <dbReference type="ChEBI" id="CHEBI:24875"/>
        <label>1</label>
    </ligand>
</feature>
<dbReference type="Pfam" id="PF03232">
    <property type="entry name" value="COQ7"/>
    <property type="match status" value="1"/>
</dbReference>
<feature type="binding site" evidence="18">
    <location>
        <position position="191"/>
    </location>
    <ligand>
        <name>Fe cation</name>
        <dbReference type="ChEBI" id="CHEBI:24875"/>
        <label>2</label>
    </ligand>
</feature>
<evidence type="ECO:0000256" key="11">
    <source>
        <dbReference type="ARBA" id="ARBA00023004"/>
    </source>
</evidence>
<evidence type="ECO:0000256" key="5">
    <source>
        <dbReference type="ARBA" id="ARBA00022454"/>
    </source>
</evidence>
<evidence type="ECO:0000256" key="3">
    <source>
        <dbReference type="ARBA" id="ARBA00004749"/>
    </source>
</evidence>
<dbReference type="EMBL" id="LT635767">
    <property type="protein sequence ID" value="SGZ56395.1"/>
    <property type="molecule type" value="Genomic_DNA"/>
</dbReference>
<evidence type="ECO:0000313" key="22">
    <source>
        <dbReference type="EMBL" id="SGZ56395.1"/>
    </source>
</evidence>
<dbReference type="GO" id="GO:0006744">
    <property type="term" value="P:ubiquinone biosynthetic process"/>
    <property type="evidence" value="ECO:0007669"/>
    <property type="project" value="UniProtKB-UniRule"/>
</dbReference>
<dbReference type="HAMAP" id="MF_01658">
    <property type="entry name" value="COQ7"/>
    <property type="match status" value="1"/>
</dbReference>
<evidence type="ECO:0000256" key="10">
    <source>
        <dbReference type="ARBA" id="ARBA00023002"/>
    </source>
</evidence>
<dbReference type="CDD" id="cd01042">
    <property type="entry name" value="DMQH"/>
    <property type="match status" value="1"/>
</dbReference>
<evidence type="ECO:0000256" key="8">
    <source>
        <dbReference type="ARBA" id="ARBA00022723"/>
    </source>
</evidence>
<comment type="similarity">
    <text evidence="4">Belongs to the NUF2 family.</text>
</comment>
<keyword evidence="7 18" id="KW-0831">Ubiquinone biosynthesis</keyword>
<dbReference type="Pfam" id="PF18595">
    <property type="entry name" value="Nuf2_DHR10-like"/>
    <property type="match status" value="1"/>
</dbReference>
<feature type="domain" description="Nuf2 DHR10-like" evidence="21">
    <location>
        <begin position="476"/>
        <end position="590"/>
    </location>
</feature>
<dbReference type="Gene3D" id="1.10.287.1490">
    <property type="match status" value="1"/>
</dbReference>
<feature type="domain" description="Kinetochore protein Nuf2 N-terminal" evidence="20">
    <location>
        <begin position="228"/>
        <end position="367"/>
    </location>
</feature>
<comment type="subcellular location">
    <subcellularLocation>
        <location evidence="2">Chromosome</location>
        <location evidence="2">Centromere</location>
    </subcellularLocation>
    <subcellularLocation>
        <location evidence="18">Mitochondrion inner membrane</location>
        <topology evidence="18">Peripheral membrane protein</topology>
        <orientation evidence="18">Matrix side</orientation>
    </subcellularLocation>
    <subcellularLocation>
        <location evidence="1">Nucleus</location>
    </subcellularLocation>
</comment>
<comment type="similarity">
    <text evidence="18">Belongs to the COQ7 family.</text>
</comment>
<comment type="function">
    <text evidence="18">Catalyzes the hydroxylation of 2-polyprenyl-3-methyl-6-methoxy-1,4-benzoquinol (DMQH2) during ubiquinone biosynthesis. Has also a structural role in the COQ enzyme complex, stabilizing other COQ polypeptides.</text>
</comment>
<dbReference type="PANTHER" id="PTHR11237">
    <property type="entry name" value="COENZYME Q10 BIOSYNTHESIS PROTEIN 7"/>
    <property type="match status" value="1"/>
</dbReference>
<feature type="binding site" evidence="18">
    <location>
        <position position="82"/>
    </location>
    <ligand>
        <name>Fe cation</name>
        <dbReference type="ChEBI" id="CHEBI:24875"/>
        <label>1</label>
    </ligand>
</feature>
<keyword evidence="16" id="KW-0131">Cell cycle</keyword>
<keyword evidence="8 18" id="KW-0479">Metal-binding</keyword>
<dbReference type="GO" id="GO:0046872">
    <property type="term" value="F:metal ion binding"/>
    <property type="evidence" value="ECO:0007669"/>
    <property type="project" value="UniProtKB-KW"/>
</dbReference>
<evidence type="ECO:0000256" key="13">
    <source>
        <dbReference type="ARBA" id="ARBA00023054"/>
    </source>
</evidence>
<dbReference type="GO" id="GO:0031262">
    <property type="term" value="C:Ndc80 complex"/>
    <property type="evidence" value="ECO:0007669"/>
    <property type="project" value="InterPro"/>
</dbReference>
<dbReference type="InterPro" id="IPR011566">
    <property type="entry name" value="Ubq_synth_Coq7"/>
</dbReference>
<evidence type="ECO:0000313" key="23">
    <source>
        <dbReference type="Proteomes" id="UP000182259"/>
    </source>
</evidence>
<accession>A0A1L0BYR4</accession>
<evidence type="ECO:0000256" key="18">
    <source>
        <dbReference type="HAMAP-Rule" id="MF_03194"/>
    </source>
</evidence>
<comment type="subunit">
    <text evidence="18">Component of a multi-subunit COQ enzyme complex, composed of at least COQ3, COQ4, COQ5, COQ6, COQ7 and COQ9.</text>
</comment>
<evidence type="ECO:0000256" key="19">
    <source>
        <dbReference type="SAM" id="Coils"/>
    </source>
</evidence>
<dbReference type="GO" id="GO:0016709">
    <property type="term" value="F:oxidoreductase activity, acting on paired donors, with incorporation or reduction of molecular oxygen, NAD(P)H as one donor, and incorporation of one atom of oxygen"/>
    <property type="evidence" value="ECO:0007669"/>
    <property type="project" value="UniProtKB-UniRule"/>
</dbReference>
<dbReference type="GO" id="GO:0005634">
    <property type="term" value="C:nucleus"/>
    <property type="evidence" value="ECO:0007669"/>
    <property type="project" value="UniProtKB-SubCell"/>
</dbReference>
<evidence type="ECO:0000259" key="21">
    <source>
        <dbReference type="Pfam" id="PF18595"/>
    </source>
</evidence>
<gene>
    <name evidence="18" type="primary">COQ7</name>
    <name evidence="22" type="ORF">SAMEA4029009_CIC11G00000002222</name>
</gene>
<keyword evidence="13 19" id="KW-0175">Coiled coil</keyword>
<dbReference type="Gene3D" id="1.10.418.60">
    <property type="entry name" value="Ncd80 complex, Nuf2 subunit"/>
    <property type="match status" value="1"/>
</dbReference>
<evidence type="ECO:0000259" key="20">
    <source>
        <dbReference type="Pfam" id="PF03800"/>
    </source>
</evidence>
<dbReference type="GO" id="GO:0008682">
    <property type="term" value="F:3-demethoxyubiquinol 3-hydroxylase activity"/>
    <property type="evidence" value="ECO:0007669"/>
    <property type="project" value="UniProtKB-EC"/>
</dbReference>
<feature type="coiled-coil region" evidence="19">
    <location>
        <begin position="471"/>
        <end position="627"/>
    </location>
</feature>
<feature type="binding site" evidence="18">
    <location>
        <position position="191"/>
    </location>
    <ligand>
        <name>Fe cation</name>
        <dbReference type="ChEBI" id="CHEBI:24875"/>
        <label>1</label>
    </ligand>
</feature>
<comment type="pathway">
    <text evidence="3 18">Cofactor biosynthesis; ubiquinone biosynthesis.</text>
</comment>
<sequence>MLRTASARRGFSSARTVMLKKSSKAVAPDSIEYAFLDRVIRVDQAGELGANYIYMGQYGVLASKYPHLKPVLQHMWEQEIHHHDTFNRLQTQRRVRPSIFTPFWKIGAVAMGAGTALISKEAAMACTVAVETVIGGHYNEQLRVLMNQFNIPIYDKTTGKPLSKEQITETIATSPELALLKEIIGTFRDEELEHLDTAVEHDADKAVPYMLLTETIKLVCRGAIWTAERLSICLQGCDFTANEDLVSRPTSQYIRSLFEQLLDTFMGFSPEYCVTATSNLLRSAANSETSKELSDDDISNDDTANTMHILVLFRAAETMLQTCGIHDFTLMDLMRPEPQRTRRILSAVINYARFREEHLRECEPLVRICESNMEEVRRVEDANNLISTNIGILKDRLEDEENGQDGHRKSTLVQLNNYNSRLELKLKKLQRSQEILKHEHGQYKEEKARLLRSLRIIITSLGNRRTNLRNSNQLRNNLSQHEEQLRITEEALRNKTRTVNSIQHVEDELRNLIKIVQEISNDLRKLQDERDKMVKQTDELEHKKHSSEELEVLIQRMKRRLQKSEEKIVKLKQQAQERDENAKDKLKALEKEYTLLAQERQSKEKKLDQTKAEINQLDAQIISMRNEFDSEWKSTESAVAKLNAHIKMYLSDINSQL</sequence>
<evidence type="ECO:0000256" key="15">
    <source>
        <dbReference type="ARBA" id="ARBA00023242"/>
    </source>
</evidence>
<name>A0A1L0BYR4_9ASCO</name>
<evidence type="ECO:0000256" key="17">
    <source>
        <dbReference type="ARBA" id="ARBA00023328"/>
    </source>
</evidence>
<dbReference type="Pfam" id="PF03800">
    <property type="entry name" value="Nuf2"/>
    <property type="match status" value="1"/>
</dbReference>
<evidence type="ECO:0000256" key="4">
    <source>
        <dbReference type="ARBA" id="ARBA00005498"/>
    </source>
</evidence>
<keyword evidence="12 18" id="KW-0503">Monooxygenase</keyword>
<evidence type="ECO:0000256" key="6">
    <source>
        <dbReference type="ARBA" id="ARBA00022618"/>
    </source>
</evidence>